<dbReference type="SUPFAM" id="SSF56436">
    <property type="entry name" value="C-type lectin-like"/>
    <property type="match status" value="1"/>
</dbReference>
<dbReference type="PANTHER" id="PTHR22799:SF6">
    <property type="entry name" value="C-TYPE LECTIN DOMAIN FAMILY 4 MEMBER M-LIKE"/>
    <property type="match status" value="1"/>
</dbReference>
<dbReference type="AlphaFoldDB" id="A0A914A5H1"/>
<dbReference type="GeneID" id="119730047"/>
<evidence type="ECO:0000313" key="6">
    <source>
        <dbReference type="Proteomes" id="UP000887568"/>
    </source>
</evidence>
<dbReference type="Pfam" id="PF00059">
    <property type="entry name" value="Lectin_C"/>
    <property type="match status" value="1"/>
</dbReference>
<dbReference type="SMART" id="SM00034">
    <property type="entry name" value="CLECT"/>
    <property type="match status" value="1"/>
</dbReference>
<dbReference type="InterPro" id="IPR016186">
    <property type="entry name" value="C-type_lectin-like/link_sf"/>
</dbReference>
<dbReference type="OMA" id="RNWATEN"/>
<feature type="domain" description="C-type lectin" evidence="4">
    <location>
        <begin position="45"/>
        <end position="161"/>
    </location>
</feature>
<proteinExistence type="predicted"/>
<evidence type="ECO:0000256" key="1">
    <source>
        <dbReference type="ARBA" id="ARBA00022734"/>
    </source>
</evidence>
<dbReference type="PROSITE" id="PS00615">
    <property type="entry name" value="C_TYPE_LECTIN_1"/>
    <property type="match status" value="1"/>
</dbReference>
<evidence type="ECO:0000313" key="5">
    <source>
        <dbReference type="EnsemblMetazoa" id="XP_038058764.1"/>
    </source>
</evidence>
<dbReference type="PROSITE" id="PS50041">
    <property type="entry name" value="C_TYPE_LECTIN_2"/>
    <property type="match status" value="1"/>
</dbReference>
<dbReference type="Proteomes" id="UP000887568">
    <property type="component" value="Unplaced"/>
</dbReference>
<dbReference type="InterPro" id="IPR018378">
    <property type="entry name" value="C-type_lectin_CS"/>
</dbReference>
<protein>
    <recommendedName>
        <fullName evidence="4">C-type lectin domain-containing protein</fullName>
    </recommendedName>
</protein>
<sequence>MMVPERFIFGFISFHLMMGCSGGNEVCKASGIGRKWACPPPWIQWGGKCYKAITESLTWFQAKDECIKMGGVLVAPQTQEETDFLVRLQPPRFWINCNDIREEGIWECQDGPREVEFRNWATENHQPDNGKGIEDCGEVVPYPAGKWNDAECKKQRPAVCKLVTSCTR</sequence>
<dbReference type="Gene3D" id="3.10.100.10">
    <property type="entry name" value="Mannose-Binding Protein A, subunit A"/>
    <property type="match status" value="1"/>
</dbReference>
<dbReference type="InterPro" id="IPR016187">
    <property type="entry name" value="CTDL_fold"/>
</dbReference>
<keyword evidence="2" id="KW-1015">Disulfide bond</keyword>
<feature type="signal peptide" evidence="3">
    <location>
        <begin position="1"/>
        <end position="22"/>
    </location>
</feature>
<name>A0A914A5H1_PATMI</name>
<dbReference type="PROSITE" id="PS51257">
    <property type="entry name" value="PROKAR_LIPOPROTEIN"/>
    <property type="match status" value="1"/>
</dbReference>
<dbReference type="PANTHER" id="PTHR22799">
    <property type="entry name" value="TETRANECTIN-RELATED"/>
    <property type="match status" value="1"/>
</dbReference>
<dbReference type="GO" id="GO:0005615">
    <property type="term" value="C:extracellular space"/>
    <property type="evidence" value="ECO:0007669"/>
    <property type="project" value="TreeGrafter"/>
</dbReference>
<keyword evidence="3" id="KW-0732">Signal</keyword>
<dbReference type="OrthoDB" id="441660at2759"/>
<evidence type="ECO:0000256" key="2">
    <source>
        <dbReference type="ARBA" id="ARBA00023157"/>
    </source>
</evidence>
<dbReference type="RefSeq" id="XP_038058764.1">
    <property type="nucleotide sequence ID" value="XM_038202836.1"/>
</dbReference>
<evidence type="ECO:0000256" key="3">
    <source>
        <dbReference type="SAM" id="SignalP"/>
    </source>
</evidence>
<feature type="chain" id="PRO_5037965520" description="C-type lectin domain-containing protein" evidence="3">
    <location>
        <begin position="23"/>
        <end position="168"/>
    </location>
</feature>
<organism evidence="5 6">
    <name type="scientific">Patiria miniata</name>
    <name type="common">Bat star</name>
    <name type="synonym">Asterina miniata</name>
    <dbReference type="NCBI Taxonomy" id="46514"/>
    <lineage>
        <taxon>Eukaryota</taxon>
        <taxon>Metazoa</taxon>
        <taxon>Echinodermata</taxon>
        <taxon>Eleutherozoa</taxon>
        <taxon>Asterozoa</taxon>
        <taxon>Asteroidea</taxon>
        <taxon>Valvatacea</taxon>
        <taxon>Valvatida</taxon>
        <taxon>Asterinidae</taxon>
        <taxon>Patiria</taxon>
    </lineage>
</organism>
<dbReference type="InterPro" id="IPR001304">
    <property type="entry name" value="C-type_lectin-like"/>
</dbReference>
<keyword evidence="1" id="KW-0430">Lectin</keyword>
<dbReference type="GO" id="GO:0030246">
    <property type="term" value="F:carbohydrate binding"/>
    <property type="evidence" value="ECO:0007669"/>
    <property type="project" value="UniProtKB-KW"/>
</dbReference>
<dbReference type="InterPro" id="IPR051663">
    <property type="entry name" value="CLec_Tetranectin-domain"/>
</dbReference>
<dbReference type="CDD" id="cd00037">
    <property type="entry name" value="CLECT"/>
    <property type="match status" value="1"/>
</dbReference>
<accession>A0A914A5H1</accession>
<keyword evidence="6" id="KW-1185">Reference proteome</keyword>
<reference evidence="5" key="1">
    <citation type="submission" date="2022-11" db="UniProtKB">
        <authorList>
            <consortium name="EnsemblMetazoa"/>
        </authorList>
    </citation>
    <scope>IDENTIFICATION</scope>
</reference>
<evidence type="ECO:0000259" key="4">
    <source>
        <dbReference type="PROSITE" id="PS50041"/>
    </source>
</evidence>
<dbReference type="EnsemblMetazoa" id="XM_038202836.1">
    <property type="protein sequence ID" value="XP_038058764.1"/>
    <property type="gene ID" value="LOC119730047"/>
</dbReference>